<feature type="domain" description="Transposase IS116/IS110/IS902 C-terminal" evidence="2">
    <location>
        <begin position="201"/>
        <end position="282"/>
    </location>
</feature>
<evidence type="ECO:0000313" key="12">
    <source>
        <dbReference type="EMBL" id="API53459.1"/>
    </source>
</evidence>
<dbReference type="EMBL" id="CP018228">
    <property type="protein sequence ID" value="API53027.1"/>
    <property type="molecule type" value="Genomic_DNA"/>
</dbReference>
<dbReference type="EMBL" id="CP018228">
    <property type="protein sequence ID" value="API52622.1"/>
    <property type="molecule type" value="Genomic_DNA"/>
</dbReference>
<dbReference type="InterPro" id="IPR002525">
    <property type="entry name" value="Transp_IS110-like_N"/>
</dbReference>
<proteinExistence type="predicted"/>
<dbReference type="EMBL" id="CP018228">
    <property type="protein sequence ID" value="API53008.1"/>
    <property type="molecule type" value="Genomic_DNA"/>
</dbReference>
<evidence type="ECO:0000313" key="15">
    <source>
        <dbReference type="Proteomes" id="UP000183050"/>
    </source>
</evidence>
<dbReference type="GO" id="GO:0006313">
    <property type="term" value="P:DNA transposition"/>
    <property type="evidence" value="ECO:0007669"/>
    <property type="project" value="InterPro"/>
</dbReference>
<dbReference type="EMBL" id="CP018228">
    <property type="protein sequence ID" value="API53055.1"/>
    <property type="molecule type" value="Genomic_DNA"/>
</dbReference>
<evidence type="ECO:0000313" key="4">
    <source>
        <dbReference type="EMBL" id="API50871.1"/>
    </source>
</evidence>
<dbReference type="PANTHER" id="PTHR33055">
    <property type="entry name" value="TRANSPOSASE FOR INSERTION SEQUENCE ELEMENT IS1111A"/>
    <property type="match status" value="1"/>
</dbReference>
<evidence type="ECO:0000313" key="10">
    <source>
        <dbReference type="EMBL" id="API53073.1"/>
    </source>
</evidence>
<evidence type="ECO:0000313" key="13">
    <source>
        <dbReference type="EMBL" id="API53469.1"/>
    </source>
</evidence>
<evidence type="ECO:0000313" key="9">
    <source>
        <dbReference type="EMBL" id="API53055.1"/>
    </source>
</evidence>
<dbReference type="InterPro" id="IPR047650">
    <property type="entry name" value="Transpos_IS110"/>
</dbReference>
<gene>
    <name evidence="3" type="ORF">BMW22_03530</name>
    <name evidence="4" type="ORF">BMW22_03745</name>
    <name evidence="5" type="ORF">BMW22_14265</name>
    <name evidence="6" type="ORF">BMW22_15385</name>
    <name evidence="7" type="ORF">BMW22_16525</name>
    <name evidence="8" type="ORF">BMW22_16640</name>
    <name evidence="9" type="ORF">BMW22_16805</name>
    <name evidence="10" type="ORF">BMW22_16930</name>
    <name evidence="11" type="ORF">BMW22_18905</name>
    <name evidence="12" type="ORF">BMW22_19225</name>
    <name evidence="13" type="ORF">BMW22_19290</name>
    <name evidence="14" type="ORF">BMW22_24315</name>
</gene>
<dbReference type="EMBL" id="CP018228">
    <property type="protein sequence ID" value="API52811.1"/>
    <property type="molecule type" value="Genomic_DNA"/>
</dbReference>
<dbReference type="NCBIfam" id="NF033542">
    <property type="entry name" value="transpos_IS110"/>
    <property type="match status" value="1"/>
</dbReference>
<protein>
    <submittedName>
        <fullName evidence="5">IS110 family transposase</fullName>
    </submittedName>
</protein>
<feature type="domain" description="Transposase IS110-like N-terminal" evidence="1">
    <location>
        <begin position="17"/>
        <end position="155"/>
    </location>
</feature>
<dbReference type="GO" id="GO:0004803">
    <property type="term" value="F:transposase activity"/>
    <property type="evidence" value="ECO:0007669"/>
    <property type="project" value="InterPro"/>
</dbReference>
<sequence>MAPIARTRQVTVNKVICGVDVSKDWLDAFIRPSGVFERFSNDAAGIGALAEFCREHGVELVVMEASGGYERAAFLLLWELGIACALANPRHVRRFAEAMGFLEKTDRIDAAMIAHYAEAKRLSALPPPKAAQLRLSALMTRLSQVTRDLIVQKQRRSAARDGSIVASLNEVIALLVRQSRTLEGEIASMIDDDPLWASLNRAFRSIKGVADRTVARLMAELPEIGRISNKAIAKLAGLAPIANDSGKRSGPRPVRGGRSGPRGILFLVATIAARHDPHMAAFQQRLQSAGKPKMVIRIALARKLLVILNAKARDARREFEYAT</sequence>
<evidence type="ECO:0000313" key="11">
    <source>
        <dbReference type="EMBL" id="API53409.1"/>
    </source>
</evidence>
<accession>A0A1L3ZAL8</accession>
<dbReference type="EMBL" id="CP018228">
    <property type="protein sequence ID" value="API53409.1"/>
    <property type="molecule type" value="Genomic_DNA"/>
</dbReference>
<organism evidence="5 15">
    <name type="scientific">Rhizobium leguminosarum</name>
    <dbReference type="NCBI Taxonomy" id="384"/>
    <lineage>
        <taxon>Bacteria</taxon>
        <taxon>Pseudomonadati</taxon>
        <taxon>Pseudomonadota</taxon>
        <taxon>Alphaproteobacteria</taxon>
        <taxon>Hyphomicrobiales</taxon>
        <taxon>Rhizobiaceae</taxon>
        <taxon>Rhizobium/Agrobacterium group</taxon>
        <taxon>Rhizobium</taxon>
    </lineage>
</organism>
<dbReference type="EMBL" id="CP018228">
    <property type="protein sequence ID" value="API54316.1"/>
    <property type="molecule type" value="Genomic_DNA"/>
</dbReference>
<dbReference type="Pfam" id="PF02371">
    <property type="entry name" value="Transposase_20"/>
    <property type="match status" value="1"/>
</dbReference>
<dbReference type="Pfam" id="PF01548">
    <property type="entry name" value="DEDD_Tnp_IS110"/>
    <property type="match status" value="1"/>
</dbReference>
<reference evidence="5 15" key="1">
    <citation type="submission" date="2016-11" db="EMBL/GenBank/DDBJ databases">
        <title>Rhizobium leguminosarum bv. viciae strain Vaf12 isolated from Vavilovia formosa root nodules from Russia, Dagestan.</title>
        <authorList>
            <person name="Kimeklis A."/>
        </authorList>
    </citation>
    <scope>NUCLEOTIDE SEQUENCE [LARGE SCALE GENOMIC DNA]</scope>
    <source>
        <strain evidence="5 15">Vaf-108</strain>
    </source>
</reference>
<dbReference type="EMBL" id="CP018228">
    <property type="protein sequence ID" value="API53459.1"/>
    <property type="molecule type" value="Genomic_DNA"/>
</dbReference>
<dbReference type="EMBL" id="CP018228">
    <property type="protein sequence ID" value="API53469.1"/>
    <property type="molecule type" value="Genomic_DNA"/>
</dbReference>
<dbReference type="EMBL" id="CP018228">
    <property type="protein sequence ID" value="API53073.1"/>
    <property type="molecule type" value="Genomic_DNA"/>
</dbReference>
<dbReference type="AlphaFoldDB" id="A0A1L3ZAL8"/>
<dbReference type="PANTHER" id="PTHR33055:SF13">
    <property type="entry name" value="TRANSPOSASE"/>
    <property type="match status" value="1"/>
</dbReference>
<evidence type="ECO:0000313" key="8">
    <source>
        <dbReference type="EMBL" id="API53027.1"/>
    </source>
</evidence>
<dbReference type="EMBL" id="CP018228">
    <property type="protein sequence ID" value="API50834.1"/>
    <property type="molecule type" value="Genomic_DNA"/>
</dbReference>
<dbReference type="InterPro" id="IPR003346">
    <property type="entry name" value="Transposase_20"/>
</dbReference>
<dbReference type="EMBL" id="CP018228">
    <property type="protein sequence ID" value="API50871.1"/>
    <property type="molecule type" value="Genomic_DNA"/>
</dbReference>
<name>A0A1L3ZAL8_RHILE</name>
<dbReference type="GO" id="GO:0003677">
    <property type="term" value="F:DNA binding"/>
    <property type="evidence" value="ECO:0007669"/>
    <property type="project" value="InterPro"/>
</dbReference>
<evidence type="ECO:0000313" key="5">
    <source>
        <dbReference type="EMBL" id="API52622.1"/>
    </source>
</evidence>
<evidence type="ECO:0000313" key="14">
    <source>
        <dbReference type="EMBL" id="API54316.1"/>
    </source>
</evidence>
<dbReference type="Proteomes" id="UP000183050">
    <property type="component" value="Chromosome"/>
</dbReference>
<evidence type="ECO:0000259" key="1">
    <source>
        <dbReference type="Pfam" id="PF01548"/>
    </source>
</evidence>
<evidence type="ECO:0000313" key="6">
    <source>
        <dbReference type="EMBL" id="API52811.1"/>
    </source>
</evidence>
<evidence type="ECO:0000313" key="3">
    <source>
        <dbReference type="EMBL" id="API50834.1"/>
    </source>
</evidence>
<evidence type="ECO:0000259" key="2">
    <source>
        <dbReference type="Pfam" id="PF02371"/>
    </source>
</evidence>
<evidence type="ECO:0000313" key="7">
    <source>
        <dbReference type="EMBL" id="API53008.1"/>
    </source>
</evidence>